<proteinExistence type="predicted"/>
<dbReference type="Gene3D" id="3.30.1230.10">
    <property type="entry name" value="YlxR-like"/>
    <property type="match status" value="1"/>
</dbReference>
<feature type="domain" description="YlxR" evidence="1">
    <location>
        <begin position="5"/>
        <end position="77"/>
    </location>
</feature>
<dbReference type="InterPro" id="IPR037465">
    <property type="entry name" value="YlxR"/>
</dbReference>
<name>A0A4P6M9D9_9MOLU</name>
<protein>
    <submittedName>
        <fullName evidence="2">YlxR family protein</fullName>
    </submittedName>
</protein>
<dbReference type="PANTHER" id="PTHR34215:SF1">
    <property type="entry name" value="YLXR DOMAIN-CONTAINING PROTEIN"/>
    <property type="match status" value="1"/>
</dbReference>
<accession>A0A4P6M9D9</accession>
<dbReference type="RefSeq" id="WP_011160524.1">
    <property type="nucleotide sequence ID" value="NZ_CP035949.1"/>
</dbReference>
<dbReference type="InterPro" id="IPR035931">
    <property type="entry name" value="YlxR-like_sf"/>
</dbReference>
<dbReference type="Pfam" id="PF04296">
    <property type="entry name" value="YlxR"/>
    <property type="match status" value="1"/>
</dbReference>
<dbReference type="AlphaFoldDB" id="A0A4P6M9D9"/>
<gene>
    <name evidence="2" type="ORF">EXT02_02370</name>
</gene>
<dbReference type="SUPFAM" id="SSF64376">
    <property type="entry name" value="YlxR-like"/>
    <property type="match status" value="1"/>
</dbReference>
<keyword evidence="3" id="KW-1185">Reference proteome</keyword>
<evidence type="ECO:0000259" key="1">
    <source>
        <dbReference type="Pfam" id="PF04296"/>
    </source>
</evidence>
<sequence length="85" mass="9747">MTVLRTCIVSKKIQDIKKMIRINSTKQGKVAVDFNLALQGRGAYLTLKLEYVILSQKKKLLDKKLKTKVPEEIYQTLLKLIALQT</sequence>
<dbReference type="InterPro" id="IPR007393">
    <property type="entry name" value="YlxR_dom"/>
</dbReference>
<dbReference type="EMBL" id="CP035949">
    <property type="protein sequence ID" value="QBF24012.1"/>
    <property type="molecule type" value="Genomic_DNA"/>
</dbReference>
<dbReference type="PANTHER" id="PTHR34215">
    <property type="entry name" value="BLL0784 PROTEIN"/>
    <property type="match status" value="1"/>
</dbReference>
<evidence type="ECO:0000313" key="3">
    <source>
        <dbReference type="Proteomes" id="UP000289726"/>
    </source>
</evidence>
<organism evidence="2 3">
    <name type="scientific">'Catharanthus roseus' aster yellows phytoplasma</name>
    <dbReference type="NCBI Taxonomy" id="1193712"/>
    <lineage>
        <taxon>Bacteria</taxon>
        <taxon>Bacillati</taxon>
        <taxon>Mycoplasmatota</taxon>
        <taxon>Mollicutes</taxon>
        <taxon>Acholeplasmatales</taxon>
        <taxon>Acholeplasmataceae</taxon>
        <taxon>Candidatus Phytoplasma</taxon>
        <taxon>16SrI (Aster yellows group)</taxon>
    </lineage>
</organism>
<evidence type="ECO:0000313" key="2">
    <source>
        <dbReference type="EMBL" id="QBF24012.1"/>
    </source>
</evidence>
<reference evidence="2 3" key="1">
    <citation type="submission" date="2019-02" db="EMBL/GenBank/DDBJ databases">
        <title>Draft Genome Sequence of Maize Bushy Stunt-like Phytoplasma group 16SrI-B (Aster yellows) in South Africa.</title>
        <authorList>
            <person name="Coetzee B."/>
            <person name="Douglas-Smit N."/>
            <person name="Maree H.J."/>
            <person name="Burger J.T."/>
            <person name="Kruger K."/>
            <person name="Pietersen G."/>
        </authorList>
    </citation>
    <scope>NUCLEOTIDE SEQUENCE [LARGE SCALE GENOMIC DNA]</scope>
    <source>
        <strain evidence="2 3">De Villa</strain>
    </source>
</reference>
<dbReference type="Proteomes" id="UP000289726">
    <property type="component" value="Chromosome"/>
</dbReference>